<name>A0A9D4UCQ0_ADICA</name>
<organism evidence="2 3">
    <name type="scientific">Adiantum capillus-veneris</name>
    <name type="common">Maidenhair fern</name>
    <dbReference type="NCBI Taxonomy" id="13818"/>
    <lineage>
        <taxon>Eukaryota</taxon>
        <taxon>Viridiplantae</taxon>
        <taxon>Streptophyta</taxon>
        <taxon>Embryophyta</taxon>
        <taxon>Tracheophyta</taxon>
        <taxon>Polypodiopsida</taxon>
        <taxon>Polypodiidae</taxon>
        <taxon>Polypodiales</taxon>
        <taxon>Pteridineae</taxon>
        <taxon>Pteridaceae</taxon>
        <taxon>Vittarioideae</taxon>
        <taxon>Adiantum</taxon>
    </lineage>
</organism>
<keyword evidence="1" id="KW-0175">Coiled coil</keyword>
<keyword evidence="3" id="KW-1185">Reference proteome</keyword>
<sequence length="119" mass="13537">MDEEDENRMVRLSETQPDDSFAMIEDAPIDRIEDALAAILKELVGDQTTNTRALRSELIEAIRNSRDTIEDYAITVADIQVTKLEEQILSLEKELMALKAQVKRLNAILCRFSSILNRS</sequence>
<protein>
    <submittedName>
        <fullName evidence="2">Uncharacterized protein</fullName>
    </submittedName>
</protein>
<evidence type="ECO:0000256" key="1">
    <source>
        <dbReference type="SAM" id="Coils"/>
    </source>
</evidence>
<evidence type="ECO:0000313" key="2">
    <source>
        <dbReference type="EMBL" id="KAI5065232.1"/>
    </source>
</evidence>
<dbReference type="Proteomes" id="UP000886520">
    <property type="component" value="Chromosome 19"/>
</dbReference>
<accession>A0A9D4UCQ0</accession>
<dbReference type="OrthoDB" id="2000155at2759"/>
<dbReference type="EMBL" id="JABFUD020000019">
    <property type="protein sequence ID" value="KAI5065232.1"/>
    <property type="molecule type" value="Genomic_DNA"/>
</dbReference>
<gene>
    <name evidence="2" type="ORF">GOP47_0019927</name>
</gene>
<dbReference type="AlphaFoldDB" id="A0A9D4UCQ0"/>
<proteinExistence type="predicted"/>
<comment type="caution">
    <text evidence="2">The sequence shown here is derived from an EMBL/GenBank/DDBJ whole genome shotgun (WGS) entry which is preliminary data.</text>
</comment>
<evidence type="ECO:0000313" key="3">
    <source>
        <dbReference type="Proteomes" id="UP000886520"/>
    </source>
</evidence>
<reference evidence="2" key="1">
    <citation type="submission" date="2021-01" db="EMBL/GenBank/DDBJ databases">
        <title>Adiantum capillus-veneris genome.</title>
        <authorList>
            <person name="Fang Y."/>
            <person name="Liao Q."/>
        </authorList>
    </citation>
    <scope>NUCLEOTIDE SEQUENCE</scope>
    <source>
        <strain evidence="2">H3</strain>
        <tissue evidence="2">Leaf</tissue>
    </source>
</reference>
<feature type="coiled-coil region" evidence="1">
    <location>
        <begin position="74"/>
        <end position="108"/>
    </location>
</feature>